<name>A0A1S6U5F9_9BACT</name>
<keyword evidence="4 7" id="KW-0812">Transmembrane</keyword>
<dbReference type="NCBIfam" id="NF004909">
    <property type="entry name" value="PRK06265.2-5"/>
    <property type="match status" value="1"/>
</dbReference>
<evidence type="ECO:0000313" key="8">
    <source>
        <dbReference type="EMBL" id="AQW86943.1"/>
    </source>
</evidence>
<feature type="transmembrane region" description="Helical" evidence="7">
    <location>
        <begin position="158"/>
        <end position="186"/>
    </location>
</feature>
<keyword evidence="3" id="KW-1003">Cell membrane</keyword>
<evidence type="ECO:0000256" key="7">
    <source>
        <dbReference type="SAM" id="Phobius"/>
    </source>
</evidence>
<dbReference type="InterPro" id="IPR002751">
    <property type="entry name" value="CbiM/NikMN"/>
</dbReference>
<feature type="transmembrane region" description="Helical" evidence="7">
    <location>
        <begin position="130"/>
        <end position="151"/>
    </location>
</feature>
<evidence type="ECO:0000256" key="6">
    <source>
        <dbReference type="ARBA" id="ARBA00023136"/>
    </source>
</evidence>
<dbReference type="Proteomes" id="UP000190868">
    <property type="component" value="Chromosome"/>
</dbReference>
<dbReference type="GO" id="GO:0005886">
    <property type="term" value="C:plasma membrane"/>
    <property type="evidence" value="ECO:0007669"/>
    <property type="project" value="UniProtKB-SubCell"/>
</dbReference>
<reference evidence="9" key="1">
    <citation type="submission" date="2016-09" db="EMBL/GenBank/DDBJ databases">
        <title>Comparative genomics of the Campylobacter concisus group.</title>
        <authorList>
            <person name="Miller W.G."/>
            <person name="Yee E."/>
            <person name="Chapman M.H."/>
            <person name="Huynh S."/>
            <person name="Bono J.L."/>
            <person name="On S.L.W."/>
            <person name="StLeger J."/>
            <person name="Foster G."/>
            <person name="Parker C.T."/>
        </authorList>
    </citation>
    <scope>NUCLEOTIDE SEQUENCE [LARGE SCALE GENOMIC DNA]</scope>
    <source>
        <strain evidence="9">RM18021</strain>
    </source>
</reference>
<keyword evidence="2" id="KW-0813">Transport</keyword>
<dbReference type="NCBIfam" id="NF004905">
    <property type="entry name" value="PRK06265.1-5"/>
    <property type="match status" value="1"/>
</dbReference>
<accession>A0A1S6U5F9</accession>
<dbReference type="AlphaFoldDB" id="A0A1S6U5F9"/>
<proteinExistence type="predicted"/>
<dbReference type="PANTHER" id="PTHR34229:SF1">
    <property type="entry name" value="METAL TRANSPORT PROTEIN HI_1621-RELATED"/>
    <property type="match status" value="1"/>
</dbReference>
<protein>
    <submittedName>
        <fullName evidence="8">Co/Ni ABC transporter CbiKLMQO, membrane protein CbiM</fullName>
    </submittedName>
</protein>
<dbReference type="PANTHER" id="PTHR34229">
    <property type="entry name" value="METAL TRANSPORT PROTEIN HI_1621-RELATED"/>
    <property type="match status" value="1"/>
</dbReference>
<dbReference type="GO" id="GO:0000041">
    <property type="term" value="P:transition metal ion transport"/>
    <property type="evidence" value="ECO:0007669"/>
    <property type="project" value="InterPro"/>
</dbReference>
<dbReference type="EMBL" id="CP017258">
    <property type="protein sequence ID" value="AQW86943.1"/>
    <property type="molecule type" value="Genomic_DNA"/>
</dbReference>
<evidence type="ECO:0000256" key="1">
    <source>
        <dbReference type="ARBA" id="ARBA00004651"/>
    </source>
</evidence>
<organism evidence="8 9">
    <name type="scientific">Campylobacter pinnipediorum subsp. caledonicus</name>
    <dbReference type="NCBI Taxonomy" id="1874362"/>
    <lineage>
        <taxon>Bacteria</taxon>
        <taxon>Pseudomonadati</taxon>
        <taxon>Campylobacterota</taxon>
        <taxon>Epsilonproteobacteria</taxon>
        <taxon>Campylobacterales</taxon>
        <taxon>Campylobacteraceae</taxon>
        <taxon>Campylobacter</taxon>
    </lineage>
</organism>
<feature type="transmembrane region" description="Helical" evidence="7">
    <location>
        <begin position="6"/>
        <end position="27"/>
    </location>
</feature>
<comment type="subcellular location">
    <subcellularLocation>
        <location evidence="1">Cell membrane</location>
        <topology evidence="1">Multi-pass membrane protein</topology>
    </subcellularLocation>
</comment>
<dbReference type="Gene3D" id="1.10.1760.20">
    <property type="match status" value="1"/>
</dbReference>
<keyword evidence="6 7" id="KW-0472">Membrane</keyword>
<evidence type="ECO:0000256" key="2">
    <source>
        <dbReference type="ARBA" id="ARBA00022448"/>
    </source>
</evidence>
<feature type="transmembrane region" description="Helical" evidence="7">
    <location>
        <begin position="94"/>
        <end position="118"/>
    </location>
</feature>
<evidence type="ECO:0000256" key="5">
    <source>
        <dbReference type="ARBA" id="ARBA00022989"/>
    </source>
</evidence>
<dbReference type="Pfam" id="PF01891">
    <property type="entry name" value="CbiM"/>
    <property type="match status" value="1"/>
</dbReference>
<evidence type="ECO:0000256" key="3">
    <source>
        <dbReference type="ARBA" id="ARBA00022475"/>
    </source>
</evidence>
<sequence>MHISEGVLNNTIITAGWAVSTSLAAYALYKLKNKDMPKIAMLSSLFFIGSFIHIPVGPTSVHLLFNGLIGAIGGLNSFLAIMIALFFQALLYGFGGIGVLGVNTFIMAFPAVVVWYFLRPKLHKNTNLVSFIGGFLPVLLSVILLCAVLLINSTKLEYAIYMIVLFNLPLMFIEGFISVFTLRFILKYKPDFL</sequence>
<feature type="transmembrane region" description="Helical" evidence="7">
    <location>
        <begin position="63"/>
        <end position="87"/>
    </location>
</feature>
<feature type="transmembrane region" description="Helical" evidence="7">
    <location>
        <begin position="39"/>
        <end position="57"/>
    </location>
</feature>
<evidence type="ECO:0000313" key="9">
    <source>
        <dbReference type="Proteomes" id="UP000190868"/>
    </source>
</evidence>
<evidence type="ECO:0000256" key="4">
    <source>
        <dbReference type="ARBA" id="ARBA00022692"/>
    </source>
</evidence>
<keyword evidence="9" id="KW-1185">Reference proteome</keyword>
<keyword evidence="5 7" id="KW-1133">Transmembrane helix</keyword>
<gene>
    <name evidence="8" type="primary">cbiM</name>
    <name evidence="8" type="ORF">CPIN18021_0081</name>
</gene>
<dbReference type="RefSeq" id="WP_078424152.1">
    <property type="nucleotide sequence ID" value="NZ_CP017258.1"/>
</dbReference>